<keyword evidence="2 6" id="KW-0732">Signal</keyword>
<feature type="region of interest" description="Disordered" evidence="4">
    <location>
        <begin position="355"/>
        <end position="382"/>
    </location>
</feature>
<dbReference type="Pfam" id="PF12454">
    <property type="entry name" value="Ecm33"/>
    <property type="match status" value="1"/>
</dbReference>
<dbReference type="AlphaFoldDB" id="A0AA38VX82"/>
<feature type="transmembrane region" description="Helical" evidence="5">
    <location>
        <begin position="386"/>
        <end position="407"/>
    </location>
</feature>
<reference evidence="7" key="1">
    <citation type="submission" date="2022-07" db="EMBL/GenBank/DDBJ databases">
        <title>Fungi with potential for degradation of polypropylene.</title>
        <authorList>
            <person name="Gostincar C."/>
        </authorList>
    </citation>
    <scope>NUCLEOTIDE SEQUENCE</scope>
    <source>
        <strain evidence="7">EXF-13287</strain>
    </source>
</reference>
<evidence type="ECO:0000313" key="8">
    <source>
        <dbReference type="Proteomes" id="UP001174691"/>
    </source>
</evidence>
<feature type="chain" id="PRO_5041453250" evidence="6">
    <location>
        <begin position="19"/>
        <end position="408"/>
    </location>
</feature>
<gene>
    <name evidence="7" type="ORF">NKR19_g3823</name>
</gene>
<evidence type="ECO:0000313" key="7">
    <source>
        <dbReference type="EMBL" id="KAJ9157179.1"/>
    </source>
</evidence>
<evidence type="ECO:0000256" key="6">
    <source>
        <dbReference type="SAM" id="SignalP"/>
    </source>
</evidence>
<keyword evidence="5" id="KW-1133">Transmembrane helix</keyword>
<dbReference type="EMBL" id="JANBVN010000044">
    <property type="protein sequence ID" value="KAJ9157179.1"/>
    <property type="molecule type" value="Genomic_DNA"/>
</dbReference>
<name>A0AA38VX82_9PEZI</name>
<evidence type="ECO:0000256" key="5">
    <source>
        <dbReference type="SAM" id="Phobius"/>
    </source>
</evidence>
<dbReference type="GO" id="GO:0031505">
    <property type="term" value="P:fungal-type cell wall organization"/>
    <property type="evidence" value="ECO:0007669"/>
    <property type="project" value="TreeGrafter"/>
</dbReference>
<dbReference type="PANTHER" id="PTHR31018:SF3">
    <property type="entry name" value="RECEPTOR PROTEIN-TYROSINE KINASE"/>
    <property type="match status" value="1"/>
</dbReference>
<evidence type="ECO:0000256" key="3">
    <source>
        <dbReference type="ARBA" id="ARBA00023180"/>
    </source>
</evidence>
<comment type="subcellular location">
    <subcellularLocation>
        <location evidence="1">Cell envelope</location>
    </subcellularLocation>
</comment>
<feature type="signal peptide" evidence="6">
    <location>
        <begin position="1"/>
        <end position="18"/>
    </location>
</feature>
<evidence type="ECO:0000256" key="4">
    <source>
        <dbReference type="SAM" id="MobiDB-lite"/>
    </source>
</evidence>
<dbReference type="InterPro" id="IPR051648">
    <property type="entry name" value="CWI-Assembly_Regulator"/>
</dbReference>
<dbReference type="GO" id="GO:0005886">
    <property type="term" value="C:plasma membrane"/>
    <property type="evidence" value="ECO:0007669"/>
    <property type="project" value="TreeGrafter"/>
</dbReference>
<dbReference type="SUPFAM" id="SSF52058">
    <property type="entry name" value="L domain-like"/>
    <property type="match status" value="2"/>
</dbReference>
<protein>
    <submittedName>
        <fullName evidence="7">GPI-anchored cell wall organization protein ecm33</fullName>
    </submittedName>
</protein>
<dbReference type="Proteomes" id="UP001174691">
    <property type="component" value="Unassembled WGS sequence"/>
</dbReference>
<dbReference type="GO" id="GO:0009277">
    <property type="term" value="C:fungal-type cell wall"/>
    <property type="evidence" value="ECO:0007669"/>
    <property type="project" value="TreeGrafter"/>
</dbReference>
<keyword evidence="3" id="KW-0325">Glycoprotein</keyword>
<keyword evidence="5" id="KW-0472">Membrane</keyword>
<dbReference type="GO" id="GO:0009986">
    <property type="term" value="C:cell surface"/>
    <property type="evidence" value="ECO:0007669"/>
    <property type="project" value="TreeGrafter"/>
</dbReference>
<proteinExistence type="predicted"/>
<dbReference type="InterPro" id="IPR032675">
    <property type="entry name" value="LRR_dom_sf"/>
</dbReference>
<dbReference type="PANTHER" id="PTHR31018">
    <property type="entry name" value="SPORULATION-SPECIFIC PROTEIN-RELATED"/>
    <property type="match status" value="1"/>
</dbReference>
<dbReference type="Gene3D" id="3.80.10.10">
    <property type="entry name" value="Ribonuclease Inhibitor"/>
    <property type="match status" value="1"/>
</dbReference>
<evidence type="ECO:0000256" key="2">
    <source>
        <dbReference type="ARBA" id="ARBA00022729"/>
    </source>
</evidence>
<evidence type="ECO:0000256" key="1">
    <source>
        <dbReference type="ARBA" id="ARBA00004196"/>
    </source>
</evidence>
<accession>A0AA38VX82</accession>
<feature type="compositionally biased region" description="Low complexity" evidence="4">
    <location>
        <begin position="359"/>
        <end position="371"/>
    </location>
</feature>
<sequence length="408" mass="41708">MIAKYLVPAVAVLGSAAAQSSQCTQSTATIASPADATQLATACKTFNGAIYVSNAAQGTVDFSGLNQVKGDFIAEHNGRLTGLSSSTLNSITGQFRLTNLTGLSSLSFTSLNSVGSISWTSLNALDSLTFGTPGIEKAKSVVISDTFLSSLAGIDVTTLEDLDINNNHRLSIWDSSLTNLTNTMNFLANGNNFTVSLDQLTWIANMTVNNVTSFSVPALQTVNGSASFGSNQFASFSAPNLTSTTSGNINFVGNPKLTNVTFPQLTKLGGALLIANNTALETVDGFPKLKTVGGAIKLRGNFSDVEFPALNDVKGAFDISSTSDISAACDTFQKLAPSKQGGDGRIQGVYHCESNNAQANSDTGGNTSTSGTTGGSGSSGDKGNSAAGVAFNAAMLGLAVVGGLVALL</sequence>
<organism evidence="7 8">
    <name type="scientific">Coniochaeta hoffmannii</name>
    <dbReference type="NCBI Taxonomy" id="91930"/>
    <lineage>
        <taxon>Eukaryota</taxon>
        <taxon>Fungi</taxon>
        <taxon>Dikarya</taxon>
        <taxon>Ascomycota</taxon>
        <taxon>Pezizomycotina</taxon>
        <taxon>Sordariomycetes</taxon>
        <taxon>Sordariomycetidae</taxon>
        <taxon>Coniochaetales</taxon>
        <taxon>Coniochaetaceae</taxon>
        <taxon>Coniochaeta</taxon>
    </lineage>
</organism>
<comment type="caution">
    <text evidence="7">The sequence shown here is derived from an EMBL/GenBank/DDBJ whole genome shotgun (WGS) entry which is preliminary data.</text>
</comment>
<keyword evidence="5" id="KW-0812">Transmembrane</keyword>
<keyword evidence="8" id="KW-1185">Reference proteome</keyword>